<dbReference type="OrthoDB" id="1438113at2"/>
<keyword evidence="4" id="KW-1185">Reference proteome</keyword>
<dbReference type="SUPFAM" id="SSF56925">
    <property type="entry name" value="OMPA-like"/>
    <property type="match status" value="1"/>
</dbReference>
<name>A0A4V1N482_9FLAO</name>
<feature type="domain" description="Outer membrane protein beta-barrel" evidence="2">
    <location>
        <begin position="8"/>
        <end position="195"/>
    </location>
</feature>
<dbReference type="InterPro" id="IPR027385">
    <property type="entry name" value="Beta-barrel_OMP"/>
</dbReference>
<accession>A0A4V1N482</accession>
<dbReference type="Gene3D" id="2.40.160.20">
    <property type="match status" value="1"/>
</dbReference>
<evidence type="ECO:0000313" key="3">
    <source>
        <dbReference type="EMBL" id="RXR31256.1"/>
    </source>
</evidence>
<dbReference type="Proteomes" id="UP000289734">
    <property type="component" value="Unassembled WGS sequence"/>
</dbReference>
<dbReference type="EMBL" id="SBKQ01000010">
    <property type="protein sequence ID" value="RXR31256.1"/>
    <property type="molecule type" value="Genomic_DNA"/>
</dbReference>
<dbReference type="Pfam" id="PF13505">
    <property type="entry name" value="OMP_b-brl"/>
    <property type="match status" value="1"/>
</dbReference>
<dbReference type="InterPro" id="IPR011250">
    <property type="entry name" value="OMP/PagP_B-barrel"/>
</dbReference>
<gene>
    <name evidence="3" type="ORF">EQG68_10240</name>
</gene>
<protein>
    <recommendedName>
        <fullName evidence="2">Outer membrane protein beta-barrel domain-containing protein</fullName>
    </recommendedName>
</protein>
<reference evidence="4" key="1">
    <citation type="submission" date="2019-01" db="EMBL/GenBank/DDBJ databases">
        <title>Cytophagaceae bacterium strain CAR-16.</title>
        <authorList>
            <person name="Chen W.-M."/>
        </authorList>
    </citation>
    <scope>NUCLEOTIDE SEQUENCE [LARGE SCALE GENOMIC DNA]</scope>
    <source>
        <strain evidence="4">ICH-30</strain>
    </source>
</reference>
<sequence length="196" mass="22282">MRLKLITILLLFFTITLLSQDSKFSVEANFPIPIGDNFLGKNYNGIFDVGAKYKFLNHKTIDIGASVNFGYFQNTKSGATNVNQLFDVKIFPIQPRIFMEFNIPSLEKFHPHVGIGYSILIYDAKWKENTNADLPADIDDNENGLNFNIGLSYDLTRKLFIQAHYDFIKVGVEDGIPDKSYNTNINILKIGIGYRI</sequence>
<dbReference type="RefSeq" id="WP_129464797.1">
    <property type="nucleotide sequence ID" value="NZ_JACSXZ010000001.1"/>
</dbReference>
<organism evidence="3 4">
    <name type="scientific">Flavobacterium piscinae</name>
    <dbReference type="NCBI Taxonomy" id="2506424"/>
    <lineage>
        <taxon>Bacteria</taxon>
        <taxon>Pseudomonadati</taxon>
        <taxon>Bacteroidota</taxon>
        <taxon>Flavobacteriia</taxon>
        <taxon>Flavobacteriales</taxon>
        <taxon>Flavobacteriaceae</taxon>
        <taxon>Flavobacterium</taxon>
    </lineage>
</organism>
<evidence type="ECO:0000313" key="4">
    <source>
        <dbReference type="Proteomes" id="UP000289734"/>
    </source>
</evidence>
<evidence type="ECO:0000259" key="2">
    <source>
        <dbReference type="Pfam" id="PF13505"/>
    </source>
</evidence>
<keyword evidence="1" id="KW-0732">Signal</keyword>
<comment type="caution">
    <text evidence="3">The sequence shown here is derived from an EMBL/GenBank/DDBJ whole genome shotgun (WGS) entry which is preliminary data.</text>
</comment>
<dbReference type="AlphaFoldDB" id="A0A4V1N482"/>
<evidence type="ECO:0000256" key="1">
    <source>
        <dbReference type="ARBA" id="ARBA00022729"/>
    </source>
</evidence>
<proteinExistence type="predicted"/>